<dbReference type="RefSeq" id="WP_339959988.1">
    <property type="nucleotide sequence ID" value="NZ_JAWMWH010000001.1"/>
</dbReference>
<evidence type="ECO:0000256" key="4">
    <source>
        <dbReference type="ARBA" id="ARBA00022989"/>
    </source>
</evidence>
<evidence type="ECO:0000313" key="7">
    <source>
        <dbReference type="EMBL" id="MEJ6400169.1"/>
    </source>
</evidence>
<evidence type="ECO:0000256" key="2">
    <source>
        <dbReference type="ARBA" id="ARBA00008854"/>
    </source>
</evidence>
<sequence length="193" mass="22054">MGIIITIIIIAVLVIAYIGIYNGLVRSRTYVDESWSQIDVQLKRRNDLIPNLIATTKGYANYEQETLAKVTELRNQMVSLEGDTDRDQMMKVSDQLSGSLKSLFAVAENYPDLKANTQFQQLMEELSNTENKIAYSRQLYNSSVASYNMKLQTVPSNWVAGIHHFTKRDYLEVPEAEKQAPKVNFDEFKGFDK</sequence>
<keyword evidence="3 6" id="KW-0812">Transmembrane</keyword>
<dbReference type="Proteomes" id="UP001370590">
    <property type="component" value="Unassembled WGS sequence"/>
</dbReference>
<accession>A0ABU8SJV6</accession>
<feature type="transmembrane region" description="Helical" evidence="6">
    <location>
        <begin position="6"/>
        <end position="25"/>
    </location>
</feature>
<evidence type="ECO:0000256" key="5">
    <source>
        <dbReference type="ARBA" id="ARBA00023136"/>
    </source>
</evidence>
<dbReference type="Gene3D" id="1.20.1440.20">
    <property type="entry name" value="LemA-like domain"/>
    <property type="match status" value="1"/>
</dbReference>
<evidence type="ECO:0000256" key="6">
    <source>
        <dbReference type="SAM" id="Phobius"/>
    </source>
</evidence>
<evidence type="ECO:0000256" key="1">
    <source>
        <dbReference type="ARBA" id="ARBA00004167"/>
    </source>
</evidence>
<name>A0ABU8SJV6_9LACO</name>
<evidence type="ECO:0000256" key="3">
    <source>
        <dbReference type="ARBA" id="ARBA00022692"/>
    </source>
</evidence>
<keyword evidence="5 6" id="KW-0472">Membrane</keyword>
<keyword evidence="4 6" id="KW-1133">Transmembrane helix</keyword>
<dbReference type="EMBL" id="JAWMWH010000001">
    <property type="protein sequence ID" value="MEJ6400169.1"/>
    <property type="molecule type" value="Genomic_DNA"/>
</dbReference>
<dbReference type="InterPro" id="IPR023353">
    <property type="entry name" value="LemA-like_dom_sf"/>
</dbReference>
<dbReference type="InterPro" id="IPR007156">
    <property type="entry name" value="MamQ_LemA"/>
</dbReference>
<gene>
    <name evidence="7" type="ORF">R4146_03120</name>
</gene>
<comment type="similarity">
    <text evidence="2">Belongs to the LemA family.</text>
</comment>
<reference evidence="7 8" key="1">
    <citation type="submission" date="2023-10" db="EMBL/GenBank/DDBJ databases">
        <title>Nicoliella lavandulae sp. nov. isolated from Lavandula angustifolia flowers.</title>
        <authorList>
            <person name="Alcantara C."/>
            <person name="Zuniga M."/>
            <person name="Landete J.M."/>
            <person name="Monedero V."/>
        </authorList>
    </citation>
    <scope>NUCLEOTIDE SEQUENCE [LARGE SCALE GENOMIC DNA]</scope>
    <source>
        <strain evidence="7 8">Es01</strain>
    </source>
</reference>
<dbReference type="Pfam" id="PF04011">
    <property type="entry name" value="LemA"/>
    <property type="match status" value="1"/>
</dbReference>
<comment type="caution">
    <text evidence="7">The sequence shown here is derived from an EMBL/GenBank/DDBJ whole genome shotgun (WGS) entry which is preliminary data.</text>
</comment>
<organism evidence="7 8">
    <name type="scientific">Nicoliella lavandulae</name>
    <dbReference type="NCBI Taxonomy" id="3082954"/>
    <lineage>
        <taxon>Bacteria</taxon>
        <taxon>Bacillati</taxon>
        <taxon>Bacillota</taxon>
        <taxon>Bacilli</taxon>
        <taxon>Lactobacillales</taxon>
        <taxon>Lactobacillaceae</taxon>
        <taxon>Nicoliella</taxon>
    </lineage>
</organism>
<dbReference type="SUPFAM" id="SSF140478">
    <property type="entry name" value="LemA-like"/>
    <property type="match status" value="1"/>
</dbReference>
<keyword evidence="8" id="KW-1185">Reference proteome</keyword>
<comment type="subcellular location">
    <subcellularLocation>
        <location evidence="1">Membrane</location>
        <topology evidence="1">Single-pass membrane protein</topology>
    </subcellularLocation>
</comment>
<proteinExistence type="inferred from homology"/>
<protein>
    <submittedName>
        <fullName evidence="7">LemA family protein</fullName>
    </submittedName>
</protein>
<dbReference type="PANTHER" id="PTHR34478">
    <property type="entry name" value="PROTEIN LEMA"/>
    <property type="match status" value="1"/>
</dbReference>
<evidence type="ECO:0000313" key="8">
    <source>
        <dbReference type="Proteomes" id="UP001370590"/>
    </source>
</evidence>
<dbReference type="PANTHER" id="PTHR34478:SF2">
    <property type="entry name" value="MEMBRANE PROTEIN"/>
    <property type="match status" value="1"/>
</dbReference>